<dbReference type="EMBL" id="BSYO01000004">
    <property type="protein sequence ID" value="GMH03526.1"/>
    <property type="molecule type" value="Genomic_DNA"/>
</dbReference>
<evidence type="ECO:0000313" key="2">
    <source>
        <dbReference type="Proteomes" id="UP001279734"/>
    </source>
</evidence>
<evidence type="ECO:0000313" key="1">
    <source>
        <dbReference type="EMBL" id="GMH03526.1"/>
    </source>
</evidence>
<dbReference type="AlphaFoldDB" id="A0AAD3XGJ1"/>
<reference evidence="1" key="1">
    <citation type="submission" date="2023-05" db="EMBL/GenBank/DDBJ databases">
        <title>Nepenthes gracilis genome sequencing.</title>
        <authorList>
            <person name="Fukushima K."/>
        </authorList>
    </citation>
    <scope>NUCLEOTIDE SEQUENCE</scope>
    <source>
        <strain evidence="1">SING2019-196</strain>
    </source>
</reference>
<dbReference type="Proteomes" id="UP001279734">
    <property type="component" value="Unassembled WGS sequence"/>
</dbReference>
<accession>A0AAD3XGJ1</accession>
<organism evidence="1 2">
    <name type="scientific">Nepenthes gracilis</name>
    <name type="common">Slender pitcher plant</name>
    <dbReference type="NCBI Taxonomy" id="150966"/>
    <lineage>
        <taxon>Eukaryota</taxon>
        <taxon>Viridiplantae</taxon>
        <taxon>Streptophyta</taxon>
        <taxon>Embryophyta</taxon>
        <taxon>Tracheophyta</taxon>
        <taxon>Spermatophyta</taxon>
        <taxon>Magnoliopsida</taxon>
        <taxon>eudicotyledons</taxon>
        <taxon>Gunneridae</taxon>
        <taxon>Pentapetalae</taxon>
        <taxon>Caryophyllales</taxon>
        <taxon>Nepenthaceae</taxon>
        <taxon>Nepenthes</taxon>
    </lineage>
</organism>
<keyword evidence="2" id="KW-1185">Reference proteome</keyword>
<proteinExistence type="predicted"/>
<name>A0AAD3XGJ1_NEPGR</name>
<sequence length="113" mass="11852">MVWLMRCGFDSYAETMLGSTVSACGIVVTSATTPVSILDLADGCVTGSVATNGNWNAVDALLAGLVCLLLLTCKIYSRLSDERTSVERAKECGCECSGSDEAKELTIAMATRS</sequence>
<protein>
    <submittedName>
        <fullName evidence="1">Uncharacterized protein</fullName>
    </submittedName>
</protein>
<comment type="caution">
    <text evidence="1">The sequence shown here is derived from an EMBL/GenBank/DDBJ whole genome shotgun (WGS) entry which is preliminary data.</text>
</comment>
<gene>
    <name evidence="1" type="ORF">Nepgr_005365</name>
</gene>